<evidence type="ECO:0000256" key="1">
    <source>
        <dbReference type="SAM" id="Phobius"/>
    </source>
</evidence>
<accession>A0A3B1AXZ6</accession>
<gene>
    <name evidence="3" type="ORF">MNBD_GAMMA19-1074</name>
</gene>
<reference evidence="3" key="1">
    <citation type="submission" date="2018-06" db="EMBL/GenBank/DDBJ databases">
        <authorList>
            <person name="Zhirakovskaya E."/>
        </authorList>
    </citation>
    <scope>NUCLEOTIDE SEQUENCE</scope>
</reference>
<dbReference type="Pfam" id="PF09835">
    <property type="entry name" value="DUF2062"/>
    <property type="match status" value="1"/>
</dbReference>
<name>A0A3B1AXZ6_9ZZZZ</name>
<evidence type="ECO:0000313" key="3">
    <source>
        <dbReference type="EMBL" id="VAX04553.1"/>
    </source>
</evidence>
<feature type="domain" description="DUF2062" evidence="2">
    <location>
        <begin position="13"/>
        <end position="155"/>
    </location>
</feature>
<organism evidence="3">
    <name type="scientific">hydrothermal vent metagenome</name>
    <dbReference type="NCBI Taxonomy" id="652676"/>
    <lineage>
        <taxon>unclassified sequences</taxon>
        <taxon>metagenomes</taxon>
        <taxon>ecological metagenomes</taxon>
    </lineage>
</organism>
<dbReference type="PANTHER" id="PTHR40547">
    <property type="entry name" value="SLL0298 PROTEIN"/>
    <property type="match status" value="1"/>
</dbReference>
<sequence length="175" mass="20326">MPNQQKIRDHKHLRFLGVLLHDPNIFHLNRRSVSGAFSVGLFMAFVPIPLQMIFAAIGAIVLRVNLPISVALVWITNPLTIPPIYYFTYKVGTWILQTPVRDIQFELSTHWLMGELGLIWQPLLLGCLVTSTVLALLGNLSIRLFWRLYVNQSWRKRRQDRAERKRQKKQKNNTG</sequence>
<proteinExistence type="predicted"/>
<protein>
    <recommendedName>
        <fullName evidence="2">DUF2062 domain-containing protein</fullName>
    </recommendedName>
</protein>
<feature type="transmembrane region" description="Helical" evidence="1">
    <location>
        <begin position="36"/>
        <end position="62"/>
    </location>
</feature>
<dbReference type="EMBL" id="UOFV01000478">
    <property type="protein sequence ID" value="VAX04553.1"/>
    <property type="molecule type" value="Genomic_DNA"/>
</dbReference>
<feature type="transmembrane region" description="Helical" evidence="1">
    <location>
        <begin position="123"/>
        <end position="146"/>
    </location>
</feature>
<keyword evidence="1" id="KW-0812">Transmembrane</keyword>
<keyword evidence="1" id="KW-0472">Membrane</keyword>
<dbReference type="PANTHER" id="PTHR40547:SF1">
    <property type="entry name" value="SLL0298 PROTEIN"/>
    <property type="match status" value="1"/>
</dbReference>
<dbReference type="AlphaFoldDB" id="A0A3B1AXZ6"/>
<evidence type="ECO:0000259" key="2">
    <source>
        <dbReference type="Pfam" id="PF09835"/>
    </source>
</evidence>
<keyword evidence="1" id="KW-1133">Transmembrane helix</keyword>
<dbReference type="InterPro" id="IPR018639">
    <property type="entry name" value="DUF2062"/>
</dbReference>